<dbReference type="PANTHER" id="PTHR34512">
    <property type="entry name" value="CELL SURFACE PROTEIN"/>
    <property type="match status" value="1"/>
</dbReference>
<dbReference type="Gene3D" id="2.130.10.10">
    <property type="entry name" value="YVTN repeat-like/Quinoprotein amine dehydrogenase"/>
    <property type="match status" value="1"/>
</dbReference>
<evidence type="ECO:0000313" key="5">
    <source>
        <dbReference type="Proteomes" id="UP001233836"/>
    </source>
</evidence>
<comment type="caution">
    <text evidence="4">The sequence shown here is derived from an EMBL/GenBank/DDBJ whole genome shotgun (WGS) entry which is preliminary data.</text>
</comment>
<evidence type="ECO:0000256" key="2">
    <source>
        <dbReference type="SAM" id="SignalP"/>
    </source>
</evidence>
<dbReference type="Gene3D" id="2.120.10.30">
    <property type="entry name" value="TolB, C-terminal domain"/>
    <property type="match status" value="1"/>
</dbReference>
<proteinExistence type="predicted"/>
<dbReference type="PANTHER" id="PTHR34512:SF30">
    <property type="entry name" value="OUTER MEMBRANE PROTEIN ASSEMBLY FACTOR BAMB"/>
    <property type="match status" value="1"/>
</dbReference>
<dbReference type="Pfam" id="PF13360">
    <property type="entry name" value="PQQ_2"/>
    <property type="match status" value="1"/>
</dbReference>
<feature type="domain" description="Pyrrolo-quinoline quinone repeat" evidence="3">
    <location>
        <begin position="97"/>
        <end position="320"/>
    </location>
</feature>
<keyword evidence="2" id="KW-0732">Signal</keyword>
<evidence type="ECO:0000259" key="3">
    <source>
        <dbReference type="Pfam" id="PF13360"/>
    </source>
</evidence>
<name>A0ABT9W981_9BACL</name>
<dbReference type="EMBL" id="JAUSTI010000003">
    <property type="protein sequence ID" value="MDQ0169821.1"/>
    <property type="molecule type" value="Genomic_DNA"/>
</dbReference>
<reference evidence="4 5" key="1">
    <citation type="submission" date="2023-07" db="EMBL/GenBank/DDBJ databases">
        <title>Sorghum-associated microbial communities from plants grown in Nebraska, USA.</title>
        <authorList>
            <person name="Schachtman D."/>
        </authorList>
    </citation>
    <scope>NUCLEOTIDE SEQUENCE [LARGE SCALE GENOMIC DNA]</scope>
    <source>
        <strain evidence="4 5">DS1314</strain>
    </source>
</reference>
<dbReference type="InterPro" id="IPR002372">
    <property type="entry name" value="PQQ_rpt_dom"/>
</dbReference>
<evidence type="ECO:0000313" key="4">
    <source>
        <dbReference type="EMBL" id="MDQ0169821.1"/>
    </source>
</evidence>
<dbReference type="SMART" id="SM00564">
    <property type="entry name" value="PQQ"/>
    <property type="match status" value="6"/>
</dbReference>
<feature type="compositionally biased region" description="Acidic residues" evidence="1">
    <location>
        <begin position="401"/>
        <end position="415"/>
    </location>
</feature>
<dbReference type="InterPro" id="IPR011047">
    <property type="entry name" value="Quinoprotein_ADH-like_sf"/>
</dbReference>
<dbReference type="Gene3D" id="2.40.10.480">
    <property type="match status" value="1"/>
</dbReference>
<accession>A0ABT9W981</accession>
<dbReference type="SUPFAM" id="SSF50998">
    <property type="entry name" value="Quinoprotein alcohol dehydrogenase-like"/>
    <property type="match status" value="1"/>
</dbReference>
<organism evidence="4 5">
    <name type="scientific">Paenibacillus tundrae</name>
    <dbReference type="NCBI Taxonomy" id="528187"/>
    <lineage>
        <taxon>Bacteria</taxon>
        <taxon>Bacillati</taxon>
        <taxon>Bacillota</taxon>
        <taxon>Bacilli</taxon>
        <taxon>Bacillales</taxon>
        <taxon>Paenibacillaceae</taxon>
        <taxon>Paenibacillus</taxon>
    </lineage>
</organism>
<feature type="signal peptide" evidence="2">
    <location>
        <begin position="1"/>
        <end position="26"/>
    </location>
</feature>
<feature type="region of interest" description="Disordered" evidence="1">
    <location>
        <begin position="398"/>
        <end position="436"/>
    </location>
</feature>
<gene>
    <name evidence="4" type="ORF">J2T19_001261</name>
</gene>
<protein>
    <submittedName>
        <fullName evidence="4">Outer membrane protein assembly factor BamB</fullName>
    </submittedName>
</protein>
<sequence length="511" mass="55174">MRFKKSISLLTGFTIALSLLGGVSHAATPDFEQGSGYSVGGYDLEAVQPTKFNWTGKSRFDAVDGNFTEKWSIPGSTAGYPAVIGKDGTIYTITSSGLRAVSANGSPLWTFKEATNQPIIGKDGLIITIGGTNLYAINPDGTLHSKIAYPGSGSIREYAISGNNVAYLGTGNGTLHAFDLTNKTLLWSYKGVIGNYNSHPAIAPDGTVYIAHMNGGLSLTAINPDGTLKWNKKLNGSAANQISMKRGAPVLDKNGNIYVMTTGNNATIYSISPNLDLNWTLQLDNVNTNSGLLLDEARETLYITSNKLTAVNLDGSIKWTSETVGNNTSNAVIDKTGMIFVQHSTLGISAVTPDGQVHSSFSNNFGLSGFISIAENGDLLVNSLNTLMLITGTNDLHESDFPIDNEQPTDPEIPTDPETPNPETPDPEEPNQPNPVGDRAIFVLTLINGTVKEYDLSMAEVQEFIRWYENRAIGAPITFAINKHNNNIGPFKQRQDYIIYDKIITFEVNEY</sequence>
<dbReference type="InterPro" id="IPR018391">
    <property type="entry name" value="PQQ_b-propeller_rpt"/>
</dbReference>
<dbReference type="InterPro" id="IPR015943">
    <property type="entry name" value="WD40/YVTN_repeat-like_dom_sf"/>
</dbReference>
<evidence type="ECO:0000256" key="1">
    <source>
        <dbReference type="SAM" id="MobiDB-lite"/>
    </source>
</evidence>
<dbReference type="Proteomes" id="UP001233836">
    <property type="component" value="Unassembled WGS sequence"/>
</dbReference>
<feature type="chain" id="PRO_5047453771" evidence="2">
    <location>
        <begin position="27"/>
        <end position="511"/>
    </location>
</feature>
<dbReference type="InterPro" id="IPR011042">
    <property type="entry name" value="6-blade_b-propeller_TolB-like"/>
</dbReference>
<dbReference type="RefSeq" id="WP_307214161.1">
    <property type="nucleotide sequence ID" value="NZ_JAUSTI010000003.1"/>
</dbReference>
<keyword evidence="5" id="KW-1185">Reference proteome</keyword>